<dbReference type="Proteomes" id="UP001597362">
    <property type="component" value="Unassembled WGS sequence"/>
</dbReference>
<evidence type="ECO:0000313" key="3">
    <source>
        <dbReference type="Proteomes" id="UP001597362"/>
    </source>
</evidence>
<reference evidence="3" key="1">
    <citation type="journal article" date="2019" name="Int. J. Syst. Evol. Microbiol.">
        <title>The Global Catalogue of Microorganisms (GCM) 10K type strain sequencing project: providing services to taxonomists for standard genome sequencing and annotation.</title>
        <authorList>
            <consortium name="The Broad Institute Genomics Platform"/>
            <consortium name="The Broad Institute Genome Sequencing Center for Infectious Disease"/>
            <person name="Wu L."/>
            <person name="Ma J."/>
        </authorList>
    </citation>
    <scope>NUCLEOTIDE SEQUENCE [LARGE SCALE GENOMIC DNA]</scope>
    <source>
        <strain evidence="3">GH52</strain>
    </source>
</reference>
<dbReference type="InterPro" id="IPR013785">
    <property type="entry name" value="Aldolase_TIM"/>
</dbReference>
<protein>
    <submittedName>
        <fullName evidence="2">Sip1-related alpha-galactosidase</fullName>
    </submittedName>
</protein>
<evidence type="ECO:0000313" key="2">
    <source>
        <dbReference type="EMBL" id="MFD2114910.1"/>
    </source>
</evidence>
<comment type="caution">
    <text evidence="2">The sequence shown here is derived from an EMBL/GenBank/DDBJ whole genome shotgun (WGS) entry which is preliminary data.</text>
</comment>
<accession>A0ABW4YGP4</accession>
<proteinExistence type="predicted"/>
<dbReference type="RefSeq" id="WP_377769936.1">
    <property type="nucleotide sequence ID" value="NZ_JBHUHO010000010.1"/>
</dbReference>
<gene>
    <name evidence="2" type="ORF">ACFSJH_04030</name>
</gene>
<name>A0ABW4YGP4_9BACL</name>
<dbReference type="InterPro" id="IPR008811">
    <property type="entry name" value="Glycosyl_hydrolases_36"/>
</dbReference>
<dbReference type="SUPFAM" id="SSF51445">
    <property type="entry name" value="(Trans)glycosidases"/>
    <property type="match status" value="1"/>
</dbReference>
<dbReference type="InterPro" id="IPR017853">
    <property type="entry name" value="GH"/>
</dbReference>
<evidence type="ECO:0000256" key="1">
    <source>
        <dbReference type="ARBA" id="ARBA00023277"/>
    </source>
</evidence>
<keyword evidence="3" id="KW-1185">Reference proteome</keyword>
<dbReference type="EMBL" id="JBHUHO010000010">
    <property type="protein sequence ID" value="MFD2114910.1"/>
    <property type="molecule type" value="Genomic_DNA"/>
</dbReference>
<sequence length="738" mass="83925">MNLHKRHVRNVEPPAAHAMHSYDEHNNVLTYYYNGQPLICFQLPSGAKPYFKTYSNGNIQSTPFTQQVYLSLDQSAPVKVTFQVSAEAVNMRPHRAAQQEAIIGQIGQPLLYGVNGMYDVLQDLLLEWHGASWTWQQQQMEQDAEGNWTCTMMVAAGLQPFYINLRMQYYRKHLGFEQHQPWKWRPKLQPRTGWSTWEAFAQRVDGEAVAEAATFMNKQFKPYGMELIQIDDGFQIEPIPPTADGIIADSWLQTNEKFTNQHEGLLDSIKQHGFEAGIWTSAMVTNESFAKKHANLFEKDLSGEPLYGQWIYYTLKSEIELLQDQVSPLYRGLLDKGYSYFKTDQIRHYLFDGLHEVVKQGLITNEEATKQLRVYMQNARQALGDDAYFLACWGVLSEVVGIVDACRIAGDSNAGWPAITKQVVESARWYHTHRILFLNDPDYACMRTEPAWGKMLLSLISLSGQMLIISDNPALYDKETIHTIQRCMPAISTRTAETGPLDMTVPLDLSLPSFRYERQEGIAAAYAMLGLAPDAKELPQSSLWAFHYELPGRSWAVVGRFAVIPLPETNQPLSGLALDPEQHYYAFDFWQQQYKGVYSQSIKFEQLALGHCQVIALTAKRHHPQLIASSRHVSMDIVSVEREQWAEDARELILDISGVVGTSESYFIAAPATFQLHEYNSLGEATDPNQPIVIKLEQVQQLEQFEQVNSSSLHGDTVWKLTVTFTEARGCLRLSFAK</sequence>
<organism evidence="2 3">
    <name type="scientific">Paenibacillus yanchengensis</name>
    <dbReference type="NCBI Taxonomy" id="2035833"/>
    <lineage>
        <taxon>Bacteria</taxon>
        <taxon>Bacillati</taxon>
        <taxon>Bacillota</taxon>
        <taxon>Bacilli</taxon>
        <taxon>Bacillales</taxon>
        <taxon>Paenibacillaceae</taxon>
        <taxon>Paenibacillus</taxon>
    </lineage>
</organism>
<dbReference type="Gene3D" id="3.20.20.70">
    <property type="entry name" value="Aldolase class I"/>
    <property type="match status" value="1"/>
</dbReference>
<keyword evidence="1" id="KW-0119">Carbohydrate metabolism</keyword>
<dbReference type="Pfam" id="PF05691">
    <property type="entry name" value="Raffinose_syn"/>
    <property type="match status" value="1"/>
</dbReference>